<accession>A0A5P1F767</accession>
<organism evidence="2 3">
    <name type="scientific">Asparagus officinalis</name>
    <name type="common">Garden asparagus</name>
    <dbReference type="NCBI Taxonomy" id="4686"/>
    <lineage>
        <taxon>Eukaryota</taxon>
        <taxon>Viridiplantae</taxon>
        <taxon>Streptophyta</taxon>
        <taxon>Embryophyta</taxon>
        <taxon>Tracheophyta</taxon>
        <taxon>Spermatophyta</taxon>
        <taxon>Magnoliopsida</taxon>
        <taxon>Liliopsida</taxon>
        <taxon>Asparagales</taxon>
        <taxon>Asparagaceae</taxon>
        <taxon>Asparagoideae</taxon>
        <taxon>Asparagus</taxon>
    </lineage>
</organism>
<reference evidence="3" key="1">
    <citation type="journal article" date="2017" name="Nat. Commun.">
        <title>The asparagus genome sheds light on the origin and evolution of a young Y chromosome.</title>
        <authorList>
            <person name="Harkess A."/>
            <person name="Zhou J."/>
            <person name="Xu C."/>
            <person name="Bowers J.E."/>
            <person name="Van der Hulst R."/>
            <person name="Ayyampalayam S."/>
            <person name="Mercati F."/>
            <person name="Riccardi P."/>
            <person name="McKain M.R."/>
            <person name="Kakrana A."/>
            <person name="Tang H."/>
            <person name="Ray J."/>
            <person name="Groenendijk J."/>
            <person name="Arikit S."/>
            <person name="Mathioni S.M."/>
            <person name="Nakano M."/>
            <person name="Shan H."/>
            <person name="Telgmann-Rauber A."/>
            <person name="Kanno A."/>
            <person name="Yue Z."/>
            <person name="Chen H."/>
            <person name="Li W."/>
            <person name="Chen Y."/>
            <person name="Xu X."/>
            <person name="Zhang Y."/>
            <person name="Luo S."/>
            <person name="Chen H."/>
            <person name="Gao J."/>
            <person name="Mao Z."/>
            <person name="Pires J.C."/>
            <person name="Luo M."/>
            <person name="Kudrna D."/>
            <person name="Wing R.A."/>
            <person name="Meyers B.C."/>
            <person name="Yi K."/>
            <person name="Kong H."/>
            <person name="Lavrijsen P."/>
            <person name="Sunseri F."/>
            <person name="Falavigna A."/>
            <person name="Ye Y."/>
            <person name="Leebens-Mack J.H."/>
            <person name="Chen G."/>
        </authorList>
    </citation>
    <scope>NUCLEOTIDE SEQUENCE [LARGE SCALE GENOMIC DNA]</scope>
    <source>
        <strain evidence="3">cv. DH0086</strain>
    </source>
</reference>
<feature type="compositionally biased region" description="Acidic residues" evidence="1">
    <location>
        <begin position="25"/>
        <end position="34"/>
    </location>
</feature>
<proteinExistence type="predicted"/>
<evidence type="ECO:0000313" key="2">
    <source>
        <dbReference type="EMBL" id="ONK72340.1"/>
    </source>
</evidence>
<name>A0A5P1F767_ASPOF</name>
<dbReference type="AlphaFoldDB" id="A0A5P1F767"/>
<gene>
    <name evidence="2" type="ORF">A4U43_C04F18390</name>
</gene>
<dbReference type="EMBL" id="CM007384">
    <property type="protein sequence ID" value="ONK72340.1"/>
    <property type="molecule type" value="Genomic_DNA"/>
</dbReference>
<feature type="compositionally biased region" description="Basic and acidic residues" evidence="1">
    <location>
        <begin position="42"/>
        <end position="68"/>
    </location>
</feature>
<evidence type="ECO:0000313" key="3">
    <source>
        <dbReference type="Proteomes" id="UP000243459"/>
    </source>
</evidence>
<dbReference type="Proteomes" id="UP000243459">
    <property type="component" value="Chromosome 4"/>
</dbReference>
<keyword evidence="3" id="KW-1185">Reference proteome</keyword>
<dbReference type="Gramene" id="ONK72340">
    <property type="protein sequence ID" value="ONK72340"/>
    <property type="gene ID" value="A4U43_C04F18390"/>
</dbReference>
<feature type="region of interest" description="Disordered" evidence="1">
    <location>
        <begin position="1"/>
        <end position="68"/>
    </location>
</feature>
<sequence length="165" mass="18602">MEREVGEAGRCYRVKEDSSSKESTVLDDDDDDDRNDNAVAGGDEHELDRFEESDDRRSDRTTTPYREHEGTCINAAKKKGGLEKRKVAKKRADSMVYIRMMPAKCQGQAWGLSEARKAVRGSTNQWLKEERLAGLTLELCYTSSLNGLWLLESRPKLITAMGPLT</sequence>
<protein>
    <submittedName>
        <fullName evidence="2">Uncharacterized protein</fullName>
    </submittedName>
</protein>
<evidence type="ECO:0000256" key="1">
    <source>
        <dbReference type="SAM" id="MobiDB-lite"/>
    </source>
</evidence>